<name>A0A937XKY0_UNCW3</name>
<comment type="caution">
    <text evidence="1">The sequence shown here is derived from an EMBL/GenBank/DDBJ whole genome shotgun (WGS) entry which is preliminary data.</text>
</comment>
<evidence type="ECO:0000313" key="2">
    <source>
        <dbReference type="Proteomes" id="UP000779900"/>
    </source>
</evidence>
<dbReference type="AlphaFoldDB" id="A0A937XKY0"/>
<accession>A0A937XKY0</accession>
<sequence>MRTCVILGLFAAVSARELPVSSELRLIWPYAGWAQVRSTLAVNQIGDSVGIQLTEPTQPAASQHSVKGAVPAADFRALWDSLDQLGFWRLGDTYKADGNGTPGRISLDAVYADKTDTSKTVTFFSPQWCKPEFQKVYYLIEGMTRLVQTPAEEQARVALKDVPVGKVMAILDMFPEMVPSYLSSHLGDTNLIARIYGFREMSATALKRAFPATRFYVGKDGKKPPHPYVMAISGRKRYGIDGFNQLLVDIGLEMNDACAVDVAKAFIIMAIGSSFPEVTFVRALTAAGEPDYTTRLDVLIDGQEEQWHFWSAYGLVMGVSRRNAKGHINMYTFIDAKIPSVR</sequence>
<protein>
    <submittedName>
        <fullName evidence="1">Uncharacterized protein</fullName>
    </submittedName>
</protein>
<organism evidence="1 2">
    <name type="scientific">candidate division WOR-3 bacterium</name>
    <dbReference type="NCBI Taxonomy" id="2052148"/>
    <lineage>
        <taxon>Bacteria</taxon>
        <taxon>Bacteria division WOR-3</taxon>
    </lineage>
</organism>
<dbReference type="EMBL" id="VGIR01000204">
    <property type="protein sequence ID" value="MBM3332995.1"/>
    <property type="molecule type" value="Genomic_DNA"/>
</dbReference>
<reference evidence="1" key="1">
    <citation type="submission" date="2019-03" db="EMBL/GenBank/DDBJ databases">
        <title>Lake Tanganyika Metagenome-Assembled Genomes (MAGs).</title>
        <authorList>
            <person name="Tran P."/>
        </authorList>
    </citation>
    <scope>NUCLEOTIDE SEQUENCE</scope>
    <source>
        <strain evidence="1">K_DeepCast_150m_m2_040</strain>
    </source>
</reference>
<proteinExistence type="predicted"/>
<dbReference type="Proteomes" id="UP000779900">
    <property type="component" value="Unassembled WGS sequence"/>
</dbReference>
<gene>
    <name evidence="1" type="ORF">FJY68_14315</name>
</gene>
<evidence type="ECO:0000313" key="1">
    <source>
        <dbReference type="EMBL" id="MBM3332995.1"/>
    </source>
</evidence>